<dbReference type="InterPro" id="IPR014284">
    <property type="entry name" value="RNA_pol_sigma-70_dom"/>
</dbReference>
<dbReference type="Pfam" id="PF08281">
    <property type="entry name" value="Sigma70_r4_2"/>
    <property type="match status" value="1"/>
</dbReference>
<dbReference type="EMBL" id="BOMF01000081">
    <property type="protein sequence ID" value="GID46913.1"/>
    <property type="molecule type" value="Genomic_DNA"/>
</dbReference>
<dbReference type="SUPFAM" id="SSF88946">
    <property type="entry name" value="Sigma2 domain of RNA polymerase sigma factors"/>
    <property type="match status" value="1"/>
</dbReference>
<keyword evidence="4" id="KW-0804">Transcription</keyword>
<keyword evidence="2" id="KW-0805">Transcription regulation</keyword>
<dbReference type="PANTHER" id="PTHR43133">
    <property type="entry name" value="RNA POLYMERASE ECF-TYPE SIGMA FACTO"/>
    <property type="match status" value="1"/>
</dbReference>
<evidence type="ECO:0000259" key="5">
    <source>
        <dbReference type="Pfam" id="PF04542"/>
    </source>
</evidence>
<evidence type="ECO:0000256" key="2">
    <source>
        <dbReference type="ARBA" id="ARBA00023015"/>
    </source>
</evidence>
<keyword evidence="3" id="KW-0731">Sigma factor</keyword>
<dbReference type="RefSeq" id="WP_239140730.1">
    <property type="nucleotide sequence ID" value="NZ_BAAAGQ010000028.1"/>
</dbReference>
<evidence type="ECO:0000256" key="4">
    <source>
        <dbReference type="ARBA" id="ARBA00023163"/>
    </source>
</evidence>
<dbReference type="PANTHER" id="PTHR43133:SF25">
    <property type="entry name" value="RNA POLYMERASE SIGMA FACTOR RFAY-RELATED"/>
    <property type="match status" value="1"/>
</dbReference>
<reference evidence="7" key="1">
    <citation type="submission" date="2021-01" db="EMBL/GenBank/DDBJ databases">
        <title>Whole genome shotgun sequence of Actinoplanes capillaceus NBRC 16408.</title>
        <authorList>
            <person name="Komaki H."/>
            <person name="Tamura T."/>
        </authorList>
    </citation>
    <scope>NUCLEOTIDE SEQUENCE [LARGE SCALE GENOMIC DNA]</scope>
    <source>
        <strain evidence="7">NBRC 16408</strain>
    </source>
</reference>
<dbReference type="NCBIfam" id="TIGR02937">
    <property type="entry name" value="sigma70-ECF"/>
    <property type="match status" value="1"/>
</dbReference>
<accession>A0ABQ3WKY6</accession>
<evidence type="ECO:0000259" key="6">
    <source>
        <dbReference type="Pfam" id="PF08281"/>
    </source>
</evidence>
<dbReference type="Pfam" id="PF04542">
    <property type="entry name" value="Sigma70_r2"/>
    <property type="match status" value="1"/>
</dbReference>
<feature type="domain" description="RNA polymerase sigma-70 region 2" evidence="5">
    <location>
        <begin position="30"/>
        <end position="91"/>
    </location>
</feature>
<comment type="caution">
    <text evidence="7">The sequence shown here is derived from an EMBL/GenBank/DDBJ whole genome shotgun (WGS) entry which is preliminary data.</text>
</comment>
<evidence type="ECO:0000256" key="1">
    <source>
        <dbReference type="ARBA" id="ARBA00010641"/>
    </source>
</evidence>
<sequence length="188" mass="20353">MDSRAAGIEELAHAAAAGDATALHALLTVLRPDMLRICARFLPNREDAEDACQDALLALTRSIGGFEGRSSFRTWLYRLTANRARSTYQRLRGRFLAESGGVPLPDRPDPRRTSVVAGTRLDLLDALERLPPDLAEAVVLRDLLDLSYSDIAALIAVPEGTVRSRIHHGRSQLRQRLAATGGTGCTAG</sequence>
<dbReference type="CDD" id="cd06171">
    <property type="entry name" value="Sigma70_r4"/>
    <property type="match status" value="1"/>
</dbReference>
<dbReference type="InterPro" id="IPR013325">
    <property type="entry name" value="RNA_pol_sigma_r2"/>
</dbReference>
<dbReference type="InterPro" id="IPR013249">
    <property type="entry name" value="RNA_pol_sigma70_r4_t2"/>
</dbReference>
<protein>
    <recommendedName>
        <fullName evidence="8">RNA polymerase sigma-70 factor, ECF subfamily</fullName>
    </recommendedName>
</protein>
<dbReference type="InterPro" id="IPR036388">
    <property type="entry name" value="WH-like_DNA-bd_sf"/>
</dbReference>
<comment type="similarity">
    <text evidence="1">Belongs to the sigma-70 factor family. ECF subfamily.</text>
</comment>
<evidence type="ECO:0000313" key="7">
    <source>
        <dbReference type="EMBL" id="GID46913.1"/>
    </source>
</evidence>
<dbReference type="InterPro" id="IPR039425">
    <property type="entry name" value="RNA_pol_sigma-70-like"/>
</dbReference>
<proteinExistence type="inferred from homology"/>
<feature type="domain" description="RNA polymerase sigma factor 70 region 4 type 2" evidence="6">
    <location>
        <begin position="121"/>
        <end position="173"/>
    </location>
</feature>
<gene>
    <name evidence="7" type="ORF">Aca07nite_41880</name>
</gene>
<dbReference type="InterPro" id="IPR013324">
    <property type="entry name" value="RNA_pol_sigma_r3/r4-like"/>
</dbReference>
<dbReference type="SUPFAM" id="SSF88659">
    <property type="entry name" value="Sigma3 and sigma4 domains of RNA polymerase sigma factors"/>
    <property type="match status" value="1"/>
</dbReference>
<dbReference type="Gene3D" id="1.10.10.10">
    <property type="entry name" value="Winged helix-like DNA-binding domain superfamily/Winged helix DNA-binding domain"/>
    <property type="match status" value="1"/>
</dbReference>
<evidence type="ECO:0008006" key="8">
    <source>
        <dbReference type="Google" id="ProtNLM"/>
    </source>
</evidence>
<evidence type="ECO:0000256" key="3">
    <source>
        <dbReference type="ARBA" id="ARBA00023082"/>
    </source>
</evidence>
<organism evidence="7">
    <name type="scientific">Actinoplanes campanulatus</name>
    <dbReference type="NCBI Taxonomy" id="113559"/>
    <lineage>
        <taxon>Bacteria</taxon>
        <taxon>Bacillati</taxon>
        <taxon>Actinomycetota</taxon>
        <taxon>Actinomycetes</taxon>
        <taxon>Micromonosporales</taxon>
        <taxon>Micromonosporaceae</taxon>
        <taxon>Actinoplanes</taxon>
    </lineage>
</organism>
<dbReference type="Gene3D" id="1.10.1740.10">
    <property type="match status" value="1"/>
</dbReference>
<name>A0ABQ3WKY6_9ACTN</name>
<dbReference type="InterPro" id="IPR007627">
    <property type="entry name" value="RNA_pol_sigma70_r2"/>
</dbReference>